<feature type="region of interest" description="Disordered" evidence="1">
    <location>
        <begin position="1"/>
        <end position="28"/>
    </location>
</feature>
<evidence type="ECO:0000313" key="2">
    <source>
        <dbReference type="EMBL" id="CAG8716384.1"/>
    </source>
</evidence>
<protein>
    <submittedName>
        <fullName evidence="2">10765_t:CDS:1</fullName>
    </submittedName>
</protein>
<organism evidence="2 3">
    <name type="scientific">Funneliformis mosseae</name>
    <name type="common">Endomycorrhizal fungus</name>
    <name type="synonym">Glomus mosseae</name>
    <dbReference type="NCBI Taxonomy" id="27381"/>
    <lineage>
        <taxon>Eukaryota</taxon>
        <taxon>Fungi</taxon>
        <taxon>Fungi incertae sedis</taxon>
        <taxon>Mucoromycota</taxon>
        <taxon>Glomeromycotina</taxon>
        <taxon>Glomeromycetes</taxon>
        <taxon>Glomerales</taxon>
        <taxon>Glomeraceae</taxon>
        <taxon>Funneliformis</taxon>
    </lineage>
</organism>
<feature type="compositionally biased region" description="Polar residues" evidence="1">
    <location>
        <begin position="1"/>
        <end position="12"/>
    </location>
</feature>
<evidence type="ECO:0000256" key="1">
    <source>
        <dbReference type="SAM" id="MobiDB-lite"/>
    </source>
</evidence>
<reference evidence="2" key="1">
    <citation type="submission" date="2021-06" db="EMBL/GenBank/DDBJ databases">
        <authorList>
            <person name="Kallberg Y."/>
            <person name="Tangrot J."/>
            <person name="Rosling A."/>
        </authorList>
    </citation>
    <scope>NUCLEOTIDE SEQUENCE</scope>
    <source>
        <strain evidence="2">87-6 pot B 2015</strain>
    </source>
</reference>
<dbReference type="AlphaFoldDB" id="A0A9N9I269"/>
<accession>A0A9N9I269</accession>
<evidence type="ECO:0000313" key="3">
    <source>
        <dbReference type="Proteomes" id="UP000789375"/>
    </source>
</evidence>
<dbReference type="Proteomes" id="UP000789375">
    <property type="component" value="Unassembled WGS sequence"/>
</dbReference>
<name>A0A9N9I269_FUNMO</name>
<dbReference type="EMBL" id="CAJVPP010012031">
    <property type="protein sequence ID" value="CAG8716384.1"/>
    <property type="molecule type" value="Genomic_DNA"/>
</dbReference>
<keyword evidence="3" id="KW-1185">Reference proteome</keyword>
<comment type="caution">
    <text evidence="2">The sequence shown here is derived from an EMBL/GenBank/DDBJ whole genome shotgun (WGS) entry which is preliminary data.</text>
</comment>
<gene>
    <name evidence="2" type="ORF">FMOSSE_LOCUS14668</name>
</gene>
<proteinExistence type="predicted"/>
<sequence length="123" mass="13893">MNGNGTFVSGSYISKREQKENNKNNVKSKWRKLDDVKIPPFLQPRTPEHQIFSPNAIDNPGENISELFTSYRSKVLPIAQGVGLSIATDYREVLSLSHILLLQAGDFSDLQIQEFSENTLEQL</sequence>